<organism evidence="1 2">
    <name type="scientific">Cetraspora pellucida</name>
    <dbReference type="NCBI Taxonomy" id="1433469"/>
    <lineage>
        <taxon>Eukaryota</taxon>
        <taxon>Fungi</taxon>
        <taxon>Fungi incertae sedis</taxon>
        <taxon>Mucoromycota</taxon>
        <taxon>Glomeromycotina</taxon>
        <taxon>Glomeromycetes</taxon>
        <taxon>Diversisporales</taxon>
        <taxon>Gigasporaceae</taxon>
        <taxon>Cetraspora</taxon>
    </lineage>
</organism>
<dbReference type="EMBL" id="CAJVQA010010529">
    <property type="protein sequence ID" value="CAG8697802.1"/>
    <property type="molecule type" value="Genomic_DNA"/>
</dbReference>
<gene>
    <name evidence="1" type="ORF">CPELLU_LOCUS11656</name>
</gene>
<reference evidence="1" key="1">
    <citation type="submission" date="2021-06" db="EMBL/GenBank/DDBJ databases">
        <authorList>
            <person name="Kallberg Y."/>
            <person name="Tangrot J."/>
            <person name="Rosling A."/>
        </authorList>
    </citation>
    <scope>NUCLEOTIDE SEQUENCE</scope>
    <source>
        <strain evidence="1">FL966</strain>
    </source>
</reference>
<dbReference type="OrthoDB" id="2419903at2759"/>
<comment type="caution">
    <text evidence="1">The sequence shown here is derived from an EMBL/GenBank/DDBJ whole genome shotgun (WGS) entry which is preliminary data.</text>
</comment>
<evidence type="ECO:0000313" key="1">
    <source>
        <dbReference type="EMBL" id="CAG8697802.1"/>
    </source>
</evidence>
<name>A0A9N9HNH5_9GLOM</name>
<proteinExistence type="predicted"/>
<protein>
    <submittedName>
        <fullName evidence="1">17701_t:CDS:1</fullName>
    </submittedName>
</protein>
<accession>A0A9N9HNH5</accession>
<dbReference type="AlphaFoldDB" id="A0A9N9HNH5"/>
<dbReference type="SUPFAM" id="SSF56399">
    <property type="entry name" value="ADP-ribosylation"/>
    <property type="match status" value="1"/>
</dbReference>
<dbReference type="Proteomes" id="UP000789759">
    <property type="component" value="Unassembled WGS sequence"/>
</dbReference>
<evidence type="ECO:0000313" key="2">
    <source>
        <dbReference type="Proteomes" id="UP000789759"/>
    </source>
</evidence>
<dbReference type="Gene3D" id="3.90.228.10">
    <property type="match status" value="1"/>
</dbReference>
<sequence length="287" mass="31528">MDVVCSRPTCNKKVYVESSGMVHPYCGRTCAFIDLRSSSMSVGKCNNSNCTKQKYRDVNGTIHGYCSRTCARSCVRICARTGCRRKAYEDPADPSKFHVYCNPNCFWLDGQNLTSTKLTLLNPNDLDYVNAEKKFLAGLPNAKIQGILRIQMPQSIVHAHLIAKQQSGLNPLKMYHGTQALCDPGSLLTNLAPQCSPGTTCGICGIAREGNNPARSKHNGNMWFADNPSTSLGYCRGTANSNLGIFMIDVLAQAQNIVIVNQAAVCIVDLLNIPEITLLFYFNLIYV</sequence>
<keyword evidence="2" id="KW-1185">Reference proteome</keyword>